<dbReference type="EMBL" id="BNBD01000009">
    <property type="protein sequence ID" value="GHF56693.1"/>
    <property type="molecule type" value="Genomic_DNA"/>
</dbReference>
<gene>
    <name evidence="3" type="ORF">GCM10010218_42550</name>
</gene>
<evidence type="ECO:0000256" key="1">
    <source>
        <dbReference type="SAM" id="MobiDB-lite"/>
    </source>
</evidence>
<feature type="domain" description="DUF397" evidence="2">
    <location>
        <begin position="8"/>
        <end position="59"/>
    </location>
</feature>
<comment type="caution">
    <text evidence="3">The sequence shown here is derived from an EMBL/GenBank/DDBJ whole genome shotgun (WGS) entry which is preliminary data.</text>
</comment>
<dbReference type="InterPro" id="IPR007278">
    <property type="entry name" value="DUF397"/>
</dbReference>
<protein>
    <recommendedName>
        <fullName evidence="2">DUF397 domain-containing protein</fullName>
    </recommendedName>
</protein>
<accession>A0A919B4R8</accession>
<sequence length="70" mass="7472">MATTMSSDWQKSSFSGGGQDNSCVELRDEGGAIAVRESDDPTTVITTRPAALRALTRRIQGEVFIRAAKG</sequence>
<evidence type="ECO:0000313" key="4">
    <source>
        <dbReference type="Proteomes" id="UP000638313"/>
    </source>
</evidence>
<dbReference type="Pfam" id="PF04149">
    <property type="entry name" value="DUF397"/>
    <property type="match status" value="1"/>
</dbReference>
<keyword evidence="4" id="KW-1185">Reference proteome</keyword>
<organism evidence="3 4">
    <name type="scientific">Streptomyces mashuensis</name>
    <dbReference type="NCBI Taxonomy" id="33904"/>
    <lineage>
        <taxon>Bacteria</taxon>
        <taxon>Bacillati</taxon>
        <taxon>Actinomycetota</taxon>
        <taxon>Actinomycetes</taxon>
        <taxon>Kitasatosporales</taxon>
        <taxon>Streptomycetaceae</taxon>
        <taxon>Streptomyces</taxon>
    </lineage>
</organism>
<dbReference type="RefSeq" id="WP_308440263.1">
    <property type="nucleotide sequence ID" value="NZ_BNBD01000009.1"/>
</dbReference>
<feature type="compositionally biased region" description="Polar residues" evidence="1">
    <location>
        <begin position="1"/>
        <end position="14"/>
    </location>
</feature>
<dbReference type="AlphaFoldDB" id="A0A919B4R8"/>
<evidence type="ECO:0000313" key="3">
    <source>
        <dbReference type="EMBL" id="GHF56693.1"/>
    </source>
</evidence>
<reference evidence="3" key="1">
    <citation type="journal article" date="2014" name="Int. J. Syst. Evol. Microbiol.">
        <title>Complete genome sequence of Corynebacterium casei LMG S-19264T (=DSM 44701T), isolated from a smear-ripened cheese.</title>
        <authorList>
            <consortium name="US DOE Joint Genome Institute (JGI-PGF)"/>
            <person name="Walter F."/>
            <person name="Albersmeier A."/>
            <person name="Kalinowski J."/>
            <person name="Ruckert C."/>
        </authorList>
    </citation>
    <scope>NUCLEOTIDE SEQUENCE</scope>
    <source>
        <strain evidence="3">JCM 4059</strain>
    </source>
</reference>
<reference evidence="3" key="2">
    <citation type="submission" date="2020-09" db="EMBL/GenBank/DDBJ databases">
        <authorList>
            <person name="Sun Q."/>
            <person name="Ohkuma M."/>
        </authorList>
    </citation>
    <scope>NUCLEOTIDE SEQUENCE</scope>
    <source>
        <strain evidence="3">JCM 4059</strain>
    </source>
</reference>
<dbReference type="Proteomes" id="UP000638313">
    <property type="component" value="Unassembled WGS sequence"/>
</dbReference>
<name>A0A919B4R8_9ACTN</name>
<feature type="region of interest" description="Disordered" evidence="1">
    <location>
        <begin position="1"/>
        <end position="23"/>
    </location>
</feature>
<proteinExistence type="predicted"/>
<evidence type="ECO:0000259" key="2">
    <source>
        <dbReference type="Pfam" id="PF04149"/>
    </source>
</evidence>